<dbReference type="SUPFAM" id="SSF117987">
    <property type="entry name" value="CRISPR-associated protein"/>
    <property type="match status" value="2"/>
</dbReference>
<dbReference type="STRING" id="362257.SVTN_39290"/>
<dbReference type="CDD" id="cd09727">
    <property type="entry name" value="Cas6_I-E"/>
    <property type="match status" value="1"/>
</dbReference>
<accession>A0A0B5IFT8</accession>
<dbReference type="HOGENOM" id="CLU_080982_0_1_11"/>
<evidence type="ECO:0000313" key="3">
    <source>
        <dbReference type="Proteomes" id="UP000031774"/>
    </source>
</evidence>
<proteinExistence type="predicted"/>
<protein>
    <recommendedName>
        <fullName evidence="4">CRISPR-associated protein Cse3</fullName>
    </recommendedName>
</protein>
<dbReference type="EMBL" id="CP010407">
    <property type="protein sequence ID" value="AJF69402.1"/>
    <property type="molecule type" value="Genomic_DNA"/>
</dbReference>
<evidence type="ECO:0000256" key="1">
    <source>
        <dbReference type="SAM" id="MobiDB-lite"/>
    </source>
</evidence>
<feature type="region of interest" description="Disordered" evidence="1">
    <location>
        <begin position="123"/>
        <end position="147"/>
    </location>
</feature>
<reference evidence="2 3" key="1">
    <citation type="submission" date="2014-12" db="EMBL/GenBank/DDBJ databases">
        <title>Complete genome sequence of Streptomyces vietnamensis strain GIMV4.0001, a genetic manipulable producer of the benzoisochromanequinone antibiotic granaticin.</title>
        <authorList>
            <person name="Deng M.R."/>
            <person name="Guo J."/>
            <person name="Ma L.Y."/>
            <person name="Feng G.D."/>
            <person name="Mo C.Y."/>
            <person name="Zhu H.H."/>
        </authorList>
    </citation>
    <scope>NUCLEOTIDE SEQUENCE [LARGE SCALE GENOMIC DNA]</scope>
    <source>
        <strain evidence="3">GIMV4.0001</strain>
    </source>
</reference>
<gene>
    <name evidence="2" type="ORF">SVTN_39290</name>
</gene>
<dbReference type="Proteomes" id="UP000031774">
    <property type="component" value="Chromosome"/>
</dbReference>
<sequence length="276" mass="30464">MVTMTYLSRIPLAPLRTGARKLLGSPQAMHAAVLGAVAYHPDPGRTLWRLDADNPHRPYLYVLTHPQPDWTAFVEQAGWAVDHANAKPAVAAYKPLLARLQEGQQYTFRLTASPVMSTKRTELLNPTQTARQEAKRRNNDPSQRRSYRVAHRTTHAQLAWLTSRAHKHGFEPLPIPNTADPAPGIFPFTDTEPSPERIPDIRITRQNKHVFTKNLTDQTGARTGTTKVSIDTATYEGSLRVTDPIALARALITGIGPSKAYGCGLLTLAPPPPQNP</sequence>
<dbReference type="NCBIfam" id="TIGR01907">
    <property type="entry name" value="casE_Cse3"/>
    <property type="match status" value="1"/>
</dbReference>
<feature type="compositionally biased region" description="Basic and acidic residues" evidence="1">
    <location>
        <begin position="132"/>
        <end position="143"/>
    </location>
</feature>
<dbReference type="AlphaFoldDB" id="A0A0B5IFT8"/>
<dbReference type="SMART" id="SM01101">
    <property type="entry name" value="CRISPR_assoc"/>
    <property type="match status" value="1"/>
</dbReference>
<dbReference type="Pfam" id="PF08798">
    <property type="entry name" value="CRISPR_assoc"/>
    <property type="match status" value="1"/>
</dbReference>
<dbReference type="Gene3D" id="3.30.70.1210">
    <property type="entry name" value="Crispr-associated protein, domain 2"/>
    <property type="match status" value="1"/>
</dbReference>
<organism evidence="2 3">
    <name type="scientific">Streptomyces vietnamensis</name>
    <dbReference type="NCBI Taxonomy" id="362257"/>
    <lineage>
        <taxon>Bacteria</taxon>
        <taxon>Bacillati</taxon>
        <taxon>Actinomycetota</taxon>
        <taxon>Actinomycetes</taxon>
        <taxon>Kitasatosporales</taxon>
        <taxon>Streptomycetaceae</taxon>
        <taxon>Streptomyces</taxon>
    </lineage>
</organism>
<dbReference type="Gene3D" id="3.30.70.1200">
    <property type="entry name" value="Crispr-associated protein, domain 1"/>
    <property type="match status" value="1"/>
</dbReference>
<keyword evidence="3" id="KW-1185">Reference proteome</keyword>
<dbReference type="InterPro" id="IPR010179">
    <property type="entry name" value="CRISPR-assoc_prot_Cse3"/>
</dbReference>
<evidence type="ECO:0008006" key="4">
    <source>
        <dbReference type="Google" id="ProtNLM"/>
    </source>
</evidence>
<name>A0A0B5IFT8_9ACTN</name>
<evidence type="ECO:0000313" key="2">
    <source>
        <dbReference type="EMBL" id="AJF69402.1"/>
    </source>
</evidence>
<dbReference type="KEGG" id="svt:SVTN_39290"/>